<dbReference type="HOGENOM" id="CLU_012817_12_0_10"/>
<evidence type="ECO:0000256" key="2">
    <source>
        <dbReference type="ARBA" id="ARBA00007613"/>
    </source>
</evidence>
<dbReference type="Proteomes" id="UP000017831">
    <property type="component" value="Unassembled WGS sequence"/>
</dbReference>
<keyword evidence="5" id="KW-0812">Transmembrane</keyword>
<keyword evidence="7" id="KW-0998">Cell outer membrane</keyword>
<dbReference type="EMBL" id="AQHY01000019">
    <property type="protein sequence ID" value="EOA55562.1"/>
    <property type="molecule type" value="Genomic_DNA"/>
</dbReference>
<evidence type="ECO:0000256" key="1">
    <source>
        <dbReference type="ARBA" id="ARBA00004442"/>
    </source>
</evidence>
<dbReference type="InterPro" id="IPR003423">
    <property type="entry name" value="OMP_efflux"/>
</dbReference>
<feature type="chain" id="PRO_5004679410" description="Outer membrane efflux protein" evidence="8">
    <location>
        <begin position="21"/>
        <end position="429"/>
    </location>
</feature>
<dbReference type="eggNOG" id="COG1538">
    <property type="taxonomic scope" value="Bacteria"/>
</dbReference>
<dbReference type="PANTHER" id="PTHR30026:SF20">
    <property type="entry name" value="OUTER MEMBRANE PROTEIN TOLC"/>
    <property type="match status" value="1"/>
</dbReference>
<evidence type="ECO:0000256" key="5">
    <source>
        <dbReference type="ARBA" id="ARBA00022692"/>
    </source>
</evidence>
<proteinExistence type="inferred from homology"/>
<evidence type="ECO:0000256" key="8">
    <source>
        <dbReference type="SAM" id="SignalP"/>
    </source>
</evidence>
<keyword evidence="4" id="KW-1134">Transmembrane beta strand</keyword>
<gene>
    <name evidence="9" type="ORF">HMPREF1534_01548</name>
</gene>
<comment type="caution">
    <text evidence="9">The sequence shown here is derived from an EMBL/GenBank/DDBJ whole genome shotgun (WGS) entry which is preliminary data.</text>
</comment>
<dbReference type="InterPro" id="IPR051906">
    <property type="entry name" value="TolC-like"/>
</dbReference>
<evidence type="ECO:0000256" key="7">
    <source>
        <dbReference type="ARBA" id="ARBA00023237"/>
    </source>
</evidence>
<dbReference type="PANTHER" id="PTHR30026">
    <property type="entry name" value="OUTER MEMBRANE PROTEIN TOLC"/>
    <property type="match status" value="1"/>
</dbReference>
<evidence type="ECO:0000313" key="9">
    <source>
        <dbReference type="EMBL" id="EOA55562.1"/>
    </source>
</evidence>
<dbReference type="AlphaFoldDB" id="U6RHN1"/>
<dbReference type="SUPFAM" id="SSF56954">
    <property type="entry name" value="Outer membrane efflux proteins (OEP)"/>
    <property type="match status" value="1"/>
</dbReference>
<reference evidence="9 10" key="1">
    <citation type="submission" date="2013-04" db="EMBL/GenBank/DDBJ databases">
        <title>The Genome Sequence of Bacteroides massiliensis DSM 17679.</title>
        <authorList>
            <consortium name="The Broad Institute Genomics Platform"/>
            <person name="Earl A."/>
            <person name="Ward D."/>
            <person name="Feldgarden M."/>
            <person name="Gevers D."/>
            <person name="Martens E."/>
            <person name="Fenner L."/>
            <person name="Roux V."/>
            <person name="Mallet M.N."/>
            <person name="Raoult D."/>
            <person name="Walker B."/>
            <person name="Young S."/>
            <person name="Zeng Q."/>
            <person name="Gargeya S."/>
            <person name="Fitzgerald M."/>
            <person name="Haas B."/>
            <person name="Abouelleil A."/>
            <person name="Allen A.W."/>
            <person name="Alvarado L."/>
            <person name="Arachchi H.M."/>
            <person name="Berlin A.M."/>
            <person name="Chapman S.B."/>
            <person name="Gainer-Dewar J."/>
            <person name="Goldberg J."/>
            <person name="Griggs A."/>
            <person name="Gujja S."/>
            <person name="Hansen M."/>
            <person name="Howarth C."/>
            <person name="Imamovic A."/>
            <person name="Ireland A."/>
            <person name="Larimer J."/>
            <person name="McCowan C."/>
            <person name="Murphy C."/>
            <person name="Pearson M."/>
            <person name="Poon T.W."/>
            <person name="Priest M."/>
            <person name="Roberts A."/>
            <person name="Saif S."/>
            <person name="Shea T."/>
            <person name="Sisk P."/>
            <person name="Sykes S."/>
            <person name="Wortman J."/>
            <person name="Nusbaum C."/>
            <person name="Birren B."/>
        </authorList>
    </citation>
    <scope>NUCLEOTIDE SEQUENCE [LARGE SCALE GENOMIC DNA]</scope>
    <source>
        <strain evidence="10">B84634 / Timone 84634 / DSM 17679 / JCM 13223</strain>
    </source>
</reference>
<keyword evidence="10" id="KW-1185">Reference proteome</keyword>
<keyword evidence="8" id="KW-0732">Signal</keyword>
<comment type="similarity">
    <text evidence="2">Belongs to the outer membrane factor (OMF) (TC 1.B.17) family.</text>
</comment>
<keyword evidence="3" id="KW-0813">Transport</keyword>
<dbReference type="GO" id="GO:0015288">
    <property type="term" value="F:porin activity"/>
    <property type="evidence" value="ECO:0007669"/>
    <property type="project" value="TreeGrafter"/>
</dbReference>
<evidence type="ECO:0008006" key="11">
    <source>
        <dbReference type="Google" id="ProtNLM"/>
    </source>
</evidence>
<dbReference type="STRING" id="1121098.HMPREF1534_01548"/>
<dbReference type="PATRIC" id="fig|1121098.3.peg.1570"/>
<name>U6RHN1_9BACT</name>
<dbReference type="OrthoDB" id="1046615at2"/>
<evidence type="ECO:0000256" key="6">
    <source>
        <dbReference type="ARBA" id="ARBA00023136"/>
    </source>
</evidence>
<dbReference type="RefSeq" id="WP_005939261.1">
    <property type="nucleotide sequence ID" value="NZ_KB890375.1"/>
</dbReference>
<dbReference type="Gene3D" id="1.20.1600.10">
    <property type="entry name" value="Outer membrane efflux proteins (OEP)"/>
    <property type="match status" value="1"/>
</dbReference>
<feature type="signal peptide" evidence="8">
    <location>
        <begin position="1"/>
        <end position="20"/>
    </location>
</feature>
<dbReference type="GeneID" id="60062467"/>
<sequence>MKKINILFIFIFSVPSATFAQQSDLLEKYRSMAVEYNHDLKAADKHISASIELEKAAQKDLRPKLSGDANFQYTGNPIRLTLNLPSMQNPLTFEGKDMKYGASLTLLQPVYTGGRLLETIRMAKHQHSLAAHQAEYFRSAVCYQTDMQYWNTVARAELLQVATDYRNSIASLAKTIRERVEAGLVDPQDLLMAEVKLNEAEYQLLQAKSNLETGRMALNSLIGMELNKTTEVEDSIPSIVMNEELWNLDGCNRPELKMAYDQINIAKSSKKLTDSKYKPQLYVGIEGSYSSPGYNFKSDLDPNYAVYAKLSVPIFEWGKRRNEKQASSFQVGAATDNLHQVSDHVNLEVQTARVSLSQAMEQVQLTGNSLDKARENERMALERYAEGKVSVVEVIEAQNYRQVSQTNYVQAKVSAQGHYSALLKALNRY</sequence>
<protein>
    <recommendedName>
        <fullName evidence="11">Outer membrane efflux protein</fullName>
    </recommendedName>
</protein>
<keyword evidence="6" id="KW-0472">Membrane</keyword>
<evidence type="ECO:0000256" key="3">
    <source>
        <dbReference type="ARBA" id="ARBA00022448"/>
    </source>
</evidence>
<evidence type="ECO:0000256" key="4">
    <source>
        <dbReference type="ARBA" id="ARBA00022452"/>
    </source>
</evidence>
<accession>U6RHN1</accession>
<dbReference type="GO" id="GO:1990281">
    <property type="term" value="C:efflux pump complex"/>
    <property type="evidence" value="ECO:0007669"/>
    <property type="project" value="TreeGrafter"/>
</dbReference>
<comment type="subcellular location">
    <subcellularLocation>
        <location evidence="1">Cell outer membrane</location>
    </subcellularLocation>
</comment>
<dbReference type="GO" id="GO:0015562">
    <property type="term" value="F:efflux transmembrane transporter activity"/>
    <property type="evidence" value="ECO:0007669"/>
    <property type="project" value="InterPro"/>
</dbReference>
<organism evidence="9 10">
    <name type="scientific">Phocaeicola massiliensis B84634 = Timone 84634 = DSM 17679 = JCM 13223</name>
    <dbReference type="NCBI Taxonomy" id="1121098"/>
    <lineage>
        <taxon>Bacteria</taxon>
        <taxon>Pseudomonadati</taxon>
        <taxon>Bacteroidota</taxon>
        <taxon>Bacteroidia</taxon>
        <taxon>Bacteroidales</taxon>
        <taxon>Bacteroidaceae</taxon>
        <taxon>Phocaeicola</taxon>
    </lineage>
</organism>
<dbReference type="GO" id="GO:0009279">
    <property type="term" value="C:cell outer membrane"/>
    <property type="evidence" value="ECO:0007669"/>
    <property type="project" value="UniProtKB-SubCell"/>
</dbReference>
<evidence type="ECO:0000313" key="10">
    <source>
        <dbReference type="Proteomes" id="UP000017831"/>
    </source>
</evidence>
<dbReference type="Pfam" id="PF02321">
    <property type="entry name" value="OEP"/>
    <property type="match status" value="2"/>
</dbReference>